<evidence type="ECO:0000313" key="2">
    <source>
        <dbReference type="EMBL" id="PSN71899.1"/>
    </source>
</evidence>
<proteinExistence type="predicted"/>
<dbReference type="Proteomes" id="UP000240883">
    <property type="component" value="Unassembled WGS sequence"/>
</dbReference>
<dbReference type="AlphaFoldDB" id="A0A2T2P2N8"/>
<dbReference type="EMBL" id="KZ678130">
    <property type="protein sequence ID" value="PSN71899.1"/>
    <property type="molecule type" value="Genomic_DNA"/>
</dbReference>
<evidence type="ECO:0000313" key="3">
    <source>
        <dbReference type="Proteomes" id="UP000240883"/>
    </source>
</evidence>
<evidence type="ECO:0000256" key="1">
    <source>
        <dbReference type="SAM" id="MobiDB-lite"/>
    </source>
</evidence>
<feature type="compositionally biased region" description="Polar residues" evidence="1">
    <location>
        <begin position="9"/>
        <end position="21"/>
    </location>
</feature>
<feature type="region of interest" description="Disordered" evidence="1">
    <location>
        <begin position="1"/>
        <end position="66"/>
    </location>
</feature>
<organism evidence="2 3">
    <name type="scientific">Corynespora cassiicola Philippines</name>
    <dbReference type="NCBI Taxonomy" id="1448308"/>
    <lineage>
        <taxon>Eukaryota</taxon>
        <taxon>Fungi</taxon>
        <taxon>Dikarya</taxon>
        <taxon>Ascomycota</taxon>
        <taxon>Pezizomycotina</taxon>
        <taxon>Dothideomycetes</taxon>
        <taxon>Pleosporomycetidae</taxon>
        <taxon>Pleosporales</taxon>
        <taxon>Corynesporascaceae</taxon>
        <taxon>Corynespora</taxon>
    </lineage>
</organism>
<protein>
    <submittedName>
        <fullName evidence="2">Uncharacterized protein</fullName>
    </submittedName>
</protein>
<keyword evidence="3" id="KW-1185">Reference proteome</keyword>
<sequence>MRLDERQHASSAPRQAHSSVPTPKRLDHEHWLRPTPPLIHTPNTLPSRITPHASDKTPASPISRSQRNIPICLSAQSQDATSAGPHDQKGPETCLLVARTHPPPTHHSPAHPRLSLAYPI</sequence>
<name>A0A2T2P2N8_CORCC</name>
<gene>
    <name evidence="2" type="ORF">BS50DRAFT_583521</name>
</gene>
<accession>A0A2T2P2N8</accession>
<reference evidence="2 3" key="1">
    <citation type="journal article" date="2018" name="Front. Microbiol.">
        <title>Genome-Wide Analysis of Corynespora cassiicola Leaf Fall Disease Putative Effectors.</title>
        <authorList>
            <person name="Lopez D."/>
            <person name="Ribeiro S."/>
            <person name="Label P."/>
            <person name="Fumanal B."/>
            <person name="Venisse J.S."/>
            <person name="Kohler A."/>
            <person name="de Oliveira R.R."/>
            <person name="Labutti K."/>
            <person name="Lipzen A."/>
            <person name="Lail K."/>
            <person name="Bauer D."/>
            <person name="Ohm R.A."/>
            <person name="Barry K.W."/>
            <person name="Spatafora J."/>
            <person name="Grigoriev I.V."/>
            <person name="Martin F.M."/>
            <person name="Pujade-Renaud V."/>
        </authorList>
    </citation>
    <scope>NUCLEOTIDE SEQUENCE [LARGE SCALE GENOMIC DNA]</scope>
    <source>
        <strain evidence="2 3">Philippines</strain>
    </source>
</reference>